<dbReference type="RefSeq" id="WP_079728063.1">
    <property type="nucleotide sequence ID" value="NZ_FUZP01000002.1"/>
</dbReference>
<evidence type="ECO:0000256" key="4">
    <source>
        <dbReference type="ARBA" id="ARBA00023002"/>
    </source>
</evidence>
<dbReference type="Pfam" id="PF01232">
    <property type="entry name" value="Mannitol_dh"/>
    <property type="match status" value="1"/>
</dbReference>
<dbReference type="InterPro" id="IPR013118">
    <property type="entry name" value="Mannitol_DH_C"/>
</dbReference>
<dbReference type="InterPro" id="IPR036291">
    <property type="entry name" value="NAD(P)-bd_dom_sf"/>
</dbReference>
<dbReference type="GO" id="GO:0008926">
    <property type="term" value="F:mannitol-1-phosphate 5-dehydrogenase activity"/>
    <property type="evidence" value="ECO:0007669"/>
    <property type="project" value="UniProtKB-UniRule"/>
</dbReference>
<dbReference type="PANTHER" id="PTHR30524:SF0">
    <property type="entry name" value="ALTRONATE OXIDOREDUCTASE-RELATED"/>
    <property type="match status" value="1"/>
</dbReference>
<dbReference type="PANTHER" id="PTHR30524">
    <property type="entry name" value="MANNITOL-1-PHOSPHATE 5-DEHYDROGENASE"/>
    <property type="match status" value="1"/>
</dbReference>
<dbReference type="Gene3D" id="3.40.50.720">
    <property type="entry name" value="NAD(P)-binding Rossmann-like Domain"/>
    <property type="match status" value="1"/>
</dbReference>
<protein>
    <recommendedName>
        <fullName evidence="3 7">Mannitol-1-phosphate 5-dehydrogenase</fullName>
        <ecNumber evidence="2 7">1.1.1.17</ecNumber>
    </recommendedName>
</protein>
<evidence type="ECO:0000256" key="6">
    <source>
        <dbReference type="ARBA" id="ARBA00048615"/>
    </source>
</evidence>
<evidence type="ECO:0000256" key="7">
    <source>
        <dbReference type="HAMAP-Rule" id="MF_00196"/>
    </source>
</evidence>
<dbReference type="PRINTS" id="PR00084">
    <property type="entry name" value="MTLDHDRGNASE"/>
</dbReference>
<proteinExistence type="inferred from homology"/>
<reference evidence="10 11" key="1">
    <citation type="submission" date="2017-02" db="EMBL/GenBank/DDBJ databases">
        <authorList>
            <person name="Peterson S.W."/>
        </authorList>
    </citation>
    <scope>NUCLEOTIDE SEQUENCE [LARGE SCALE GENOMIC DNA]</scope>
    <source>
        <strain evidence="10 11">VKM Ac-2059</strain>
    </source>
</reference>
<accession>A0A1T5K7P8</accession>
<feature type="domain" description="Mannitol dehydrogenase C-terminal" evidence="9">
    <location>
        <begin position="204"/>
        <end position="345"/>
    </location>
</feature>
<evidence type="ECO:0000259" key="9">
    <source>
        <dbReference type="Pfam" id="PF08125"/>
    </source>
</evidence>
<dbReference type="NCBIfam" id="NF002652">
    <property type="entry name" value="PRK02318.2-5"/>
    <property type="match status" value="1"/>
</dbReference>
<comment type="similarity">
    <text evidence="1 7">Belongs to the mannitol dehydrogenase family.</text>
</comment>
<evidence type="ECO:0000313" key="10">
    <source>
        <dbReference type="EMBL" id="SKC59545.1"/>
    </source>
</evidence>
<dbReference type="EMBL" id="FUZP01000002">
    <property type="protein sequence ID" value="SKC59545.1"/>
    <property type="molecule type" value="Genomic_DNA"/>
</dbReference>
<feature type="binding site" evidence="7">
    <location>
        <begin position="3"/>
        <end position="14"/>
    </location>
    <ligand>
        <name>NAD(+)</name>
        <dbReference type="ChEBI" id="CHEBI:57540"/>
    </ligand>
</feature>
<dbReference type="InterPro" id="IPR000669">
    <property type="entry name" value="Mannitol_DH"/>
</dbReference>
<dbReference type="SUPFAM" id="SSF51735">
    <property type="entry name" value="NAD(P)-binding Rossmann-fold domains"/>
    <property type="match status" value="1"/>
</dbReference>
<dbReference type="InterPro" id="IPR013131">
    <property type="entry name" value="Mannitol_DH_N"/>
</dbReference>
<dbReference type="InterPro" id="IPR013328">
    <property type="entry name" value="6PGD_dom2"/>
</dbReference>
<evidence type="ECO:0000256" key="1">
    <source>
        <dbReference type="ARBA" id="ARBA00006541"/>
    </source>
</evidence>
<dbReference type="EC" id="1.1.1.17" evidence="2 7"/>
<evidence type="ECO:0000256" key="2">
    <source>
        <dbReference type="ARBA" id="ARBA00012939"/>
    </source>
</evidence>
<name>A0A1T5K7P8_9MICO</name>
<feature type="domain" description="Mannitol dehydrogenase N-terminal" evidence="8">
    <location>
        <begin position="1"/>
        <end position="197"/>
    </location>
</feature>
<organism evidence="10 11">
    <name type="scientific">Okibacterium fritillariae</name>
    <dbReference type="NCBI Taxonomy" id="123320"/>
    <lineage>
        <taxon>Bacteria</taxon>
        <taxon>Bacillati</taxon>
        <taxon>Actinomycetota</taxon>
        <taxon>Actinomycetes</taxon>
        <taxon>Micrococcales</taxon>
        <taxon>Microbacteriaceae</taxon>
        <taxon>Okibacterium</taxon>
    </lineage>
</organism>
<keyword evidence="11" id="KW-1185">Reference proteome</keyword>
<dbReference type="Gene3D" id="1.10.1040.10">
    <property type="entry name" value="N-(1-d-carboxylethyl)-l-norvaline Dehydrogenase, domain 2"/>
    <property type="match status" value="1"/>
</dbReference>
<dbReference type="InterPro" id="IPR008927">
    <property type="entry name" value="6-PGluconate_DH-like_C_sf"/>
</dbReference>
<dbReference type="GO" id="GO:0019592">
    <property type="term" value="P:mannitol catabolic process"/>
    <property type="evidence" value="ECO:0007669"/>
    <property type="project" value="TreeGrafter"/>
</dbReference>
<dbReference type="InterPro" id="IPR023028">
    <property type="entry name" value="Mannitol_1_phos_5_DH"/>
</dbReference>
<dbReference type="Proteomes" id="UP000190857">
    <property type="component" value="Unassembled WGS sequence"/>
</dbReference>
<evidence type="ECO:0000256" key="3">
    <source>
        <dbReference type="ARBA" id="ARBA00016219"/>
    </source>
</evidence>
<gene>
    <name evidence="7" type="primary">mtlD</name>
    <name evidence="10" type="ORF">SAMN06309945_1975</name>
</gene>
<comment type="catalytic activity">
    <reaction evidence="6 7">
        <text>D-mannitol 1-phosphate + NAD(+) = beta-D-fructose 6-phosphate + NADH + H(+)</text>
        <dbReference type="Rhea" id="RHEA:19661"/>
        <dbReference type="ChEBI" id="CHEBI:15378"/>
        <dbReference type="ChEBI" id="CHEBI:57540"/>
        <dbReference type="ChEBI" id="CHEBI:57634"/>
        <dbReference type="ChEBI" id="CHEBI:57945"/>
        <dbReference type="ChEBI" id="CHEBI:61381"/>
        <dbReference type="EC" id="1.1.1.17"/>
    </reaction>
</comment>
<dbReference type="Pfam" id="PF08125">
    <property type="entry name" value="Mannitol_dh_C"/>
    <property type="match status" value="1"/>
</dbReference>
<keyword evidence="4 7" id="KW-0560">Oxidoreductase</keyword>
<keyword evidence="5 7" id="KW-0520">NAD</keyword>
<evidence type="ECO:0000259" key="8">
    <source>
        <dbReference type="Pfam" id="PF01232"/>
    </source>
</evidence>
<dbReference type="AlphaFoldDB" id="A0A1T5K7P8"/>
<dbReference type="HAMAP" id="MF_00196">
    <property type="entry name" value="Mannitol_dehydrog"/>
    <property type="match status" value="1"/>
</dbReference>
<evidence type="ECO:0000313" key="11">
    <source>
        <dbReference type="Proteomes" id="UP000190857"/>
    </source>
</evidence>
<dbReference type="OrthoDB" id="271711at2"/>
<dbReference type="STRING" id="123320.SAMN06309945_1975"/>
<dbReference type="SUPFAM" id="SSF48179">
    <property type="entry name" value="6-phosphogluconate dehydrogenase C-terminal domain-like"/>
    <property type="match status" value="1"/>
</dbReference>
<dbReference type="GO" id="GO:0005829">
    <property type="term" value="C:cytosol"/>
    <property type="evidence" value="ECO:0007669"/>
    <property type="project" value="TreeGrafter"/>
</dbReference>
<sequence length="385" mass="41017">MKAVHFGAGNIGRGFIGVLLHEAGYDLVFADVNGELTERIDRVGHFTVHEVGEGGTDHVVDNVRAIDSRSHEDALVAEIASADIVTTAVGPNILRFVAPAIARGIAERPADAAPLAVMACENAVNATDILQTEVRAAVGDAAWEQLAAKAVFANTAVDRIVPAQEPTGPDGIDVTVETFSEWAIEEPPFGGNAPRIPGAHFVPDLEPYIERKLFTVNTGHATTAYFGALAGHDAIADAIGDPDVAAKVRATLEETSALLVEKHGLDVSEQDAYRATILQRFANPHLPDTVSRVGRQPLRKLSRDERFISPAAQLAERGTDPVALVAAIGAALRFDDVDDEQSVLMKTALSTLTTEQFIEEHLGLAPEHPLYASVFDVVAARAQEL</sequence>
<evidence type="ECO:0000256" key="5">
    <source>
        <dbReference type="ARBA" id="ARBA00023027"/>
    </source>
</evidence>